<dbReference type="OrthoDB" id="7992117at2"/>
<accession>A0A1V3JLJ0</accession>
<dbReference type="EMBL" id="MLHO01000021">
    <property type="protein sequence ID" value="OOF57528.1"/>
    <property type="molecule type" value="Genomic_DNA"/>
</dbReference>
<comment type="caution">
    <text evidence="2">The sequence shown here is derived from an EMBL/GenBank/DDBJ whole genome shotgun (WGS) entry which is preliminary data.</text>
</comment>
<dbReference type="InterPro" id="IPR041329">
    <property type="entry name" value="YubB_C"/>
</dbReference>
<dbReference type="Pfam" id="PF18406">
    <property type="entry name" value="DUF1281_C"/>
    <property type="match status" value="1"/>
</dbReference>
<dbReference type="AlphaFoldDB" id="A0A1V3JLJ0"/>
<feature type="domain" description="YubB ferredoxin-like" evidence="1">
    <location>
        <begin position="148"/>
        <end position="225"/>
    </location>
</feature>
<organism evidence="2 3">
    <name type="scientific">Rodentibacter genomosp. 2</name>
    <dbReference type="NCBI Taxonomy" id="1908266"/>
    <lineage>
        <taxon>Bacteria</taxon>
        <taxon>Pseudomonadati</taxon>
        <taxon>Pseudomonadota</taxon>
        <taxon>Gammaproteobacteria</taxon>
        <taxon>Pasteurellales</taxon>
        <taxon>Pasteurellaceae</taxon>
        <taxon>Rodentibacter</taxon>
    </lineage>
</organism>
<evidence type="ECO:0000259" key="1">
    <source>
        <dbReference type="Pfam" id="PF18406"/>
    </source>
</evidence>
<proteinExistence type="predicted"/>
<evidence type="ECO:0000313" key="2">
    <source>
        <dbReference type="EMBL" id="OOF57528.1"/>
    </source>
</evidence>
<gene>
    <name evidence="2" type="ORF">BKK55_04520</name>
</gene>
<dbReference type="Proteomes" id="UP000188541">
    <property type="component" value="Unassembled WGS sequence"/>
</dbReference>
<dbReference type="STRING" id="1908266.BKK55_04520"/>
<name>A0A1V3JLJ0_9PAST</name>
<keyword evidence="3" id="KW-1185">Reference proteome</keyword>
<protein>
    <recommendedName>
        <fullName evidence="1">YubB ferredoxin-like domain-containing protein</fullName>
    </recommendedName>
</protein>
<dbReference type="RefSeq" id="WP_077550791.1">
    <property type="nucleotide sequence ID" value="NZ_MLHO01000021.1"/>
</dbReference>
<evidence type="ECO:0000313" key="3">
    <source>
        <dbReference type="Proteomes" id="UP000188541"/>
    </source>
</evidence>
<reference evidence="2 3" key="1">
    <citation type="submission" date="2016-10" db="EMBL/GenBank/DDBJ databases">
        <title>Rodentibacter gen. nov. and new species.</title>
        <authorList>
            <person name="Christensen H."/>
        </authorList>
    </citation>
    <scope>NUCLEOTIDE SEQUENCE [LARGE SCALE GENOMIC DNA]</scope>
    <source>
        <strain evidence="2 3">1996246016</strain>
    </source>
</reference>
<sequence>MPNWCQNVLIIECFDEQRALFCKKLFSLDERGQYYLDFGQLVPMPEALLKTTSTFNEHYKLLQMNVHKRFSAKLIKQFIKKCEQKRIRWLAKQCHWTIEHFVYWLEKRPNEQRILNFDVALAKQYVENLTQYGATDWYQWSLANWGCKWNANTDNCFVDIDDGRGIVCEFDTPWSPPEEWFATLCETFSNYQMRLAYFEPGMWFAGELISDTQGGYSSNWIDDSEMKTFILREFHWGFTEEEE</sequence>